<feature type="non-terminal residue" evidence="1">
    <location>
        <position position="43"/>
    </location>
</feature>
<reference evidence="1" key="1">
    <citation type="submission" date="2021-02" db="EMBL/GenBank/DDBJ databases">
        <authorList>
            <person name="Nowell W R."/>
        </authorList>
    </citation>
    <scope>NUCLEOTIDE SEQUENCE</scope>
</reference>
<comment type="caution">
    <text evidence="1">The sequence shown here is derived from an EMBL/GenBank/DDBJ whole genome shotgun (WGS) entry which is preliminary data.</text>
</comment>
<proteinExistence type="predicted"/>
<dbReference type="AlphaFoldDB" id="A0A816HKE3"/>
<gene>
    <name evidence="1" type="ORF">XAT740_LOCUS62894</name>
</gene>
<dbReference type="Proteomes" id="UP000663828">
    <property type="component" value="Unassembled WGS sequence"/>
</dbReference>
<protein>
    <submittedName>
        <fullName evidence="1">Uncharacterized protein</fullName>
    </submittedName>
</protein>
<name>A0A816HKE3_ADIRI</name>
<keyword evidence="2" id="KW-1185">Reference proteome</keyword>
<accession>A0A816HKE3</accession>
<organism evidence="1 2">
    <name type="scientific">Adineta ricciae</name>
    <name type="common">Rotifer</name>
    <dbReference type="NCBI Taxonomy" id="249248"/>
    <lineage>
        <taxon>Eukaryota</taxon>
        <taxon>Metazoa</taxon>
        <taxon>Spiralia</taxon>
        <taxon>Gnathifera</taxon>
        <taxon>Rotifera</taxon>
        <taxon>Eurotatoria</taxon>
        <taxon>Bdelloidea</taxon>
        <taxon>Adinetida</taxon>
        <taxon>Adinetidae</taxon>
        <taxon>Adineta</taxon>
    </lineage>
</organism>
<evidence type="ECO:0000313" key="1">
    <source>
        <dbReference type="EMBL" id="CAF1688525.1"/>
    </source>
</evidence>
<evidence type="ECO:0000313" key="2">
    <source>
        <dbReference type="Proteomes" id="UP000663828"/>
    </source>
</evidence>
<sequence length="43" mass="5033">MTSNPPQQIRPIIECFCKILSFYGFTPITPEIFRLAKFNRNEA</sequence>
<dbReference type="EMBL" id="CAJNOR010018400">
    <property type="protein sequence ID" value="CAF1688525.1"/>
    <property type="molecule type" value="Genomic_DNA"/>
</dbReference>